<keyword evidence="7" id="KW-0692">RNA repair</keyword>
<evidence type="ECO:0000259" key="12">
    <source>
        <dbReference type="Pfam" id="PF01743"/>
    </source>
</evidence>
<dbReference type="PANTHER" id="PTHR47545">
    <property type="entry name" value="MULTIFUNCTIONAL CCA PROTEIN"/>
    <property type="match status" value="1"/>
</dbReference>
<gene>
    <name evidence="14" type="ORF">PF327_00710</name>
</gene>
<protein>
    <submittedName>
        <fullName evidence="14">CCA tRNA nucleotidyltransferase</fullName>
    </submittedName>
</protein>
<comment type="similarity">
    <text evidence="11">Belongs to the tRNA nucleotidyltransferase/poly(A) polymerase family.</text>
</comment>
<dbReference type="InterPro" id="IPR002646">
    <property type="entry name" value="PolA_pol_head_dom"/>
</dbReference>
<name>A0ABT7QNR4_9BACT</name>
<keyword evidence="4" id="KW-0548">Nucleotidyltransferase</keyword>
<dbReference type="Gene3D" id="1.10.3090.10">
    <property type="entry name" value="cca-adding enzyme, domain 2"/>
    <property type="match status" value="1"/>
</dbReference>
<dbReference type="CDD" id="cd05398">
    <property type="entry name" value="NT_ClassII-CCAase"/>
    <property type="match status" value="1"/>
</dbReference>
<evidence type="ECO:0000256" key="4">
    <source>
        <dbReference type="ARBA" id="ARBA00022695"/>
    </source>
</evidence>
<dbReference type="EMBL" id="JAQIBC010000001">
    <property type="protein sequence ID" value="MDM5262722.1"/>
    <property type="molecule type" value="Genomic_DNA"/>
</dbReference>
<evidence type="ECO:0000313" key="14">
    <source>
        <dbReference type="EMBL" id="MDM5262722.1"/>
    </source>
</evidence>
<dbReference type="RefSeq" id="WP_008243847.1">
    <property type="nucleotide sequence ID" value="NZ_JAQIBC010000001.1"/>
</dbReference>
<dbReference type="SUPFAM" id="SSF81301">
    <property type="entry name" value="Nucleotidyltransferase"/>
    <property type="match status" value="1"/>
</dbReference>
<evidence type="ECO:0000256" key="3">
    <source>
        <dbReference type="ARBA" id="ARBA00022694"/>
    </source>
</evidence>
<evidence type="ECO:0000259" key="13">
    <source>
        <dbReference type="Pfam" id="PF12627"/>
    </source>
</evidence>
<sequence length="382" mass="44399">MPTIKSFPNFFSQTDPDILQNIKTVTEYLTQKYHAKCYIVGGAVRDRILGDECKDYDIECFGISIDDFETAMEHLGAQGVGKSFFVYKYHDLDISLPRTEKKIAKGHRGFEVSLALEEKEASKRRDFTINALMYDIQNEQILDFWDGLGDLEHKVIRVVDEDTFVEDSLRVLRAMQFAARFGFKVDEESCRLCQSISLDDLPKERIFKEFEKMFRGRYLHYGLYYLLALGIAKQLFDEHMERKTFIALSRVLQKSQKNFVEKLRPYYFLFICKAYFSLDITELLERLGAPTVYYKKVAASPSPTEISIPFIAHLSLREGIREYVGNYHMDVIAMAKKLDVWDKPFDRGVTPTELLEEGFSGKALGDELERRTEEKIMSLKEK</sequence>
<organism evidence="14 15">
    <name type="scientific">Sulfurovum xiamenensis</name>
    <dbReference type="NCBI Taxonomy" id="3019066"/>
    <lineage>
        <taxon>Bacteria</taxon>
        <taxon>Pseudomonadati</taxon>
        <taxon>Campylobacterota</taxon>
        <taxon>Epsilonproteobacteria</taxon>
        <taxon>Campylobacterales</taxon>
        <taxon>Sulfurovaceae</taxon>
        <taxon>Sulfurovum</taxon>
    </lineage>
</organism>
<feature type="domain" description="tRNA nucleotidyltransferase/poly(A) polymerase RNA and SrmB- binding" evidence="13">
    <location>
        <begin position="182"/>
        <end position="239"/>
    </location>
</feature>
<keyword evidence="6" id="KW-0547">Nucleotide-binding</keyword>
<dbReference type="InterPro" id="IPR050124">
    <property type="entry name" value="tRNA_CCA-adding_enzyme"/>
</dbReference>
<evidence type="ECO:0000256" key="7">
    <source>
        <dbReference type="ARBA" id="ARBA00022800"/>
    </source>
</evidence>
<evidence type="ECO:0000256" key="2">
    <source>
        <dbReference type="ARBA" id="ARBA00022679"/>
    </source>
</evidence>
<evidence type="ECO:0000313" key="15">
    <source>
        <dbReference type="Proteomes" id="UP001169066"/>
    </source>
</evidence>
<comment type="caution">
    <text evidence="14">The sequence shown here is derived from an EMBL/GenBank/DDBJ whole genome shotgun (WGS) entry which is preliminary data.</text>
</comment>
<evidence type="ECO:0000256" key="10">
    <source>
        <dbReference type="ARBA" id="ARBA00022884"/>
    </source>
</evidence>
<evidence type="ECO:0000256" key="5">
    <source>
        <dbReference type="ARBA" id="ARBA00022723"/>
    </source>
</evidence>
<evidence type="ECO:0000256" key="1">
    <source>
        <dbReference type="ARBA" id="ARBA00001946"/>
    </source>
</evidence>
<keyword evidence="10 11" id="KW-0694">RNA-binding</keyword>
<evidence type="ECO:0000256" key="8">
    <source>
        <dbReference type="ARBA" id="ARBA00022840"/>
    </source>
</evidence>
<dbReference type="PANTHER" id="PTHR47545:SF1">
    <property type="entry name" value="MULTIFUNCTIONAL CCA PROTEIN"/>
    <property type="match status" value="1"/>
</dbReference>
<proteinExistence type="inferred from homology"/>
<dbReference type="Gene3D" id="3.30.460.10">
    <property type="entry name" value="Beta Polymerase, domain 2"/>
    <property type="match status" value="1"/>
</dbReference>
<dbReference type="SUPFAM" id="SSF81891">
    <property type="entry name" value="Poly A polymerase C-terminal region-like"/>
    <property type="match status" value="1"/>
</dbReference>
<keyword evidence="5" id="KW-0479">Metal-binding</keyword>
<keyword evidence="15" id="KW-1185">Reference proteome</keyword>
<comment type="cofactor">
    <cofactor evidence="1">
        <name>Mg(2+)</name>
        <dbReference type="ChEBI" id="CHEBI:18420"/>
    </cofactor>
</comment>
<dbReference type="Pfam" id="PF01743">
    <property type="entry name" value="PolyA_pol"/>
    <property type="match status" value="1"/>
</dbReference>
<dbReference type="InterPro" id="IPR043519">
    <property type="entry name" value="NT_sf"/>
</dbReference>
<evidence type="ECO:0000256" key="11">
    <source>
        <dbReference type="RuleBase" id="RU003953"/>
    </source>
</evidence>
<keyword evidence="2 11" id="KW-0808">Transferase</keyword>
<dbReference type="InterPro" id="IPR032828">
    <property type="entry name" value="PolyA_RNA-bd"/>
</dbReference>
<dbReference type="Proteomes" id="UP001169066">
    <property type="component" value="Unassembled WGS sequence"/>
</dbReference>
<feature type="domain" description="Poly A polymerase head" evidence="12">
    <location>
        <begin position="37"/>
        <end position="157"/>
    </location>
</feature>
<evidence type="ECO:0000256" key="6">
    <source>
        <dbReference type="ARBA" id="ARBA00022741"/>
    </source>
</evidence>
<keyword evidence="8" id="KW-0067">ATP-binding</keyword>
<reference evidence="14" key="1">
    <citation type="submission" date="2023-01" db="EMBL/GenBank/DDBJ databases">
        <title>Sulfurovum sp. XTW-4 genome assembly.</title>
        <authorList>
            <person name="Wang J."/>
        </authorList>
    </citation>
    <scope>NUCLEOTIDE SEQUENCE</scope>
    <source>
        <strain evidence="14">XTW-4</strain>
    </source>
</reference>
<evidence type="ECO:0000256" key="9">
    <source>
        <dbReference type="ARBA" id="ARBA00022842"/>
    </source>
</evidence>
<accession>A0ABT7QNR4</accession>
<dbReference type="Pfam" id="PF12627">
    <property type="entry name" value="PolyA_pol_RNAbd"/>
    <property type="match status" value="1"/>
</dbReference>
<keyword evidence="3" id="KW-0819">tRNA processing</keyword>
<keyword evidence="9" id="KW-0460">Magnesium</keyword>